<feature type="domain" description="PPM-type phosphatase" evidence="5">
    <location>
        <begin position="36"/>
        <end position="276"/>
    </location>
</feature>
<evidence type="ECO:0000313" key="7">
    <source>
        <dbReference type="Proteomes" id="UP000092461"/>
    </source>
</evidence>
<keyword evidence="7" id="KW-1185">Reference proteome</keyword>
<dbReference type="InterPro" id="IPR000222">
    <property type="entry name" value="PP2C_BS"/>
</dbReference>
<dbReference type="EMBL" id="AJWK01009713">
    <property type="status" value="NOT_ANNOTATED_CDS"/>
    <property type="molecule type" value="Genomic_DNA"/>
</dbReference>
<keyword evidence="2 4" id="KW-0378">Hydrolase</keyword>
<protein>
    <recommendedName>
        <fullName evidence="5">PPM-type phosphatase domain-containing protein</fullName>
    </recommendedName>
</protein>
<reference evidence="6" key="1">
    <citation type="submission" date="2020-05" db="UniProtKB">
        <authorList>
            <consortium name="EnsemblMetazoa"/>
        </authorList>
    </citation>
    <scope>IDENTIFICATION</scope>
    <source>
        <strain evidence="6">Jacobina</strain>
    </source>
</reference>
<dbReference type="GO" id="GO:0004722">
    <property type="term" value="F:protein serine/threonine phosphatase activity"/>
    <property type="evidence" value="ECO:0007669"/>
    <property type="project" value="InterPro"/>
</dbReference>
<dbReference type="AlphaFoldDB" id="A0A1B0CF58"/>
<name>A0A1B0CF58_LUTLO</name>
<dbReference type="PROSITE" id="PS01032">
    <property type="entry name" value="PPM_1"/>
    <property type="match status" value="1"/>
</dbReference>
<dbReference type="PANTHER" id="PTHR13832:SF818">
    <property type="entry name" value="SD03870P"/>
    <property type="match status" value="1"/>
</dbReference>
<dbReference type="SMART" id="SM00332">
    <property type="entry name" value="PP2Cc"/>
    <property type="match status" value="1"/>
</dbReference>
<dbReference type="VEuPathDB" id="VectorBase:LLONM1_004126"/>
<dbReference type="CDD" id="cd00143">
    <property type="entry name" value="PP2Cc"/>
    <property type="match status" value="1"/>
</dbReference>
<dbReference type="PROSITE" id="PS51746">
    <property type="entry name" value="PPM_2"/>
    <property type="match status" value="1"/>
</dbReference>
<dbReference type="SUPFAM" id="SSF81606">
    <property type="entry name" value="PP2C-like"/>
    <property type="match status" value="1"/>
</dbReference>
<evidence type="ECO:0000256" key="2">
    <source>
        <dbReference type="ARBA" id="ARBA00022801"/>
    </source>
</evidence>
<evidence type="ECO:0000259" key="5">
    <source>
        <dbReference type="PROSITE" id="PS51746"/>
    </source>
</evidence>
<evidence type="ECO:0000313" key="6">
    <source>
        <dbReference type="EnsemblMetazoa" id="LLOJ002978-PA"/>
    </source>
</evidence>
<proteinExistence type="inferred from homology"/>
<dbReference type="GO" id="GO:0046872">
    <property type="term" value="F:metal ion binding"/>
    <property type="evidence" value="ECO:0007669"/>
    <property type="project" value="UniProtKB-KW"/>
</dbReference>
<evidence type="ECO:0000256" key="4">
    <source>
        <dbReference type="RuleBase" id="RU003465"/>
    </source>
</evidence>
<accession>A0A1B0CF58</accession>
<keyword evidence="1" id="KW-0479">Metal-binding</keyword>
<dbReference type="InterPro" id="IPR001932">
    <property type="entry name" value="PPM-type_phosphatase-like_dom"/>
</dbReference>
<dbReference type="VEuPathDB" id="VectorBase:LLOJ002978"/>
<dbReference type="InterPro" id="IPR015655">
    <property type="entry name" value="PP2C"/>
</dbReference>
<dbReference type="Gene3D" id="3.60.40.10">
    <property type="entry name" value="PPM-type phosphatase domain"/>
    <property type="match status" value="1"/>
</dbReference>
<dbReference type="Pfam" id="PF00481">
    <property type="entry name" value="PP2C"/>
    <property type="match status" value="1"/>
</dbReference>
<keyword evidence="3 4" id="KW-0904">Protein phosphatase</keyword>
<organism evidence="6 7">
    <name type="scientific">Lutzomyia longipalpis</name>
    <name type="common">Sand fly</name>
    <dbReference type="NCBI Taxonomy" id="7200"/>
    <lineage>
        <taxon>Eukaryota</taxon>
        <taxon>Metazoa</taxon>
        <taxon>Ecdysozoa</taxon>
        <taxon>Arthropoda</taxon>
        <taxon>Hexapoda</taxon>
        <taxon>Insecta</taxon>
        <taxon>Pterygota</taxon>
        <taxon>Neoptera</taxon>
        <taxon>Endopterygota</taxon>
        <taxon>Diptera</taxon>
        <taxon>Nematocera</taxon>
        <taxon>Psychodoidea</taxon>
        <taxon>Psychodidae</taxon>
        <taxon>Lutzomyia</taxon>
        <taxon>Lutzomyia</taxon>
    </lineage>
</organism>
<evidence type="ECO:0000256" key="3">
    <source>
        <dbReference type="ARBA" id="ARBA00022912"/>
    </source>
</evidence>
<dbReference type="InterPro" id="IPR036457">
    <property type="entry name" value="PPM-type-like_dom_sf"/>
</dbReference>
<dbReference type="PANTHER" id="PTHR13832">
    <property type="entry name" value="PROTEIN PHOSPHATASE 2C"/>
    <property type="match status" value="1"/>
</dbReference>
<dbReference type="EnsemblMetazoa" id="LLOJ002978-RA">
    <property type="protein sequence ID" value="LLOJ002978-PA"/>
    <property type="gene ID" value="LLOJ002978"/>
</dbReference>
<evidence type="ECO:0000256" key="1">
    <source>
        <dbReference type="ARBA" id="ARBA00022723"/>
    </source>
</evidence>
<dbReference type="Proteomes" id="UP000092461">
    <property type="component" value="Unassembled WGS sequence"/>
</dbReference>
<sequence length="276" mass="30806">MRSVTAMVDEVCLKALDNAKLDLMLPRICLSKLPPKYEAYAMKNGRRIMEDRHVVVDDFNGLFAVTASDSQRTGYYAIFDGHGGVDAAAYSVSHLHYHLAESVYYPHSPEEAIRDAFIRTDEAFIQKNQFHTLKGGTTALCVLHRPEEKKLYVGWVGDTQALLVKNRKVFQTVKPHKADVESEQKRIARQGGACLMFNGIWRVNGQLAITRAIGDVDYKPYVTSEPEIMSIPLGGDEDFLIMASDGLWDHVKEDDAAITVYNMAALKATGDIPLNI</sequence>
<dbReference type="EMBL" id="AJWK01009714">
    <property type="status" value="NOT_ANNOTATED_CDS"/>
    <property type="molecule type" value="Genomic_DNA"/>
</dbReference>
<comment type="similarity">
    <text evidence="4">Belongs to the PP2C family.</text>
</comment>